<dbReference type="Proteomes" id="UP000265520">
    <property type="component" value="Unassembled WGS sequence"/>
</dbReference>
<reference evidence="1 2" key="1">
    <citation type="journal article" date="2018" name="Front. Plant Sci.">
        <title>Red Clover (Trifolium pratense) and Zigzag Clover (T. medium) - A Picture of Genomic Similarities and Differences.</title>
        <authorList>
            <person name="Dluhosova J."/>
            <person name="Istvanek J."/>
            <person name="Nedelnik J."/>
            <person name="Repkova J."/>
        </authorList>
    </citation>
    <scope>NUCLEOTIDE SEQUENCE [LARGE SCALE GENOMIC DNA]</scope>
    <source>
        <strain evidence="2">cv. 10/8</strain>
        <tissue evidence="1">Leaf</tissue>
    </source>
</reference>
<proteinExistence type="predicted"/>
<evidence type="ECO:0000313" key="2">
    <source>
        <dbReference type="Proteomes" id="UP000265520"/>
    </source>
</evidence>
<accession>A0A392NR25</accession>
<evidence type="ECO:0000313" key="1">
    <source>
        <dbReference type="EMBL" id="MCI00945.1"/>
    </source>
</evidence>
<organism evidence="1 2">
    <name type="scientific">Trifolium medium</name>
    <dbReference type="NCBI Taxonomy" id="97028"/>
    <lineage>
        <taxon>Eukaryota</taxon>
        <taxon>Viridiplantae</taxon>
        <taxon>Streptophyta</taxon>
        <taxon>Embryophyta</taxon>
        <taxon>Tracheophyta</taxon>
        <taxon>Spermatophyta</taxon>
        <taxon>Magnoliopsida</taxon>
        <taxon>eudicotyledons</taxon>
        <taxon>Gunneridae</taxon>
        <taxon>Pentapetalae</taxon>
        <taxon>rosids</taxon>
        <taxon>fabids</taxon>
        <taxon>Fabales</taxon>
        <taxon>Fabaceae</taxon>
        <taxon>Papilionoideae</taxon>
        <taxon>50 kb inversion clade</taxon>
        <taxon>NPAAA clade</taxon>
        <taxon>Hologalegina</taxon>
        <taxon>IRL clade</taxon>
        <taxon>Trifolieae</taxon>
        <taxon>Trifolium</taxon>
    </lineage>
</organism>
<keyword evidence="2" id="KW-1185">Reference proteome</keyword>
<dbReference type="AlphaFoldDB" id="A0A392NR25"/>
<comment type="caution">
    <text evidence="1">The sequence shown here is derived from an EMBL/GenBank/DDBJ whole genome shotgun (WGS) entry which is preliminary data.</text>
</comment>
<dbReference type="EMBL" id="LXQA010044746">
    <property type="protein sequence ID" value="MCI00945.1"/>
    <property type="molecule type" value="Genomic_DNA"/>
</dbReference>
<name>A0A392NR25_9FABA</name>
<sequence length="53" mass="5826">MPNGRVNWRRGMSLGPAEIYVKVIAPAITPATVNRQANSVSAMKKVEGKRFVK</sequence>
<protein>
    <submittedName>
        <fullName evidence="1">Uncharacterized protein</fullName>
    </submittedName>
</protein>
<gene>
    <name evidence="1" type="ORF">A2U01_0021969</name>
</gene>